<proteinExistence type="predicted"/>
<dbReference type="RefSeq" id="WP_390362964.1">
    <property type="nucleotide sequence ID" value="NZ_JBHTKJ010000034.1"/>
</dbReference>
<comment type="caution">
    <text evidence="1">The sequence shown here is derived from an EMBL/GenBank/DDBJ whole genome shotgun (WGS) entry which is preliminary data.</text>
</comment>
<evidence type="ECO:0000313" key="1">
    <source>
        <dbReference type="EMBL" id="MFD1039303.1"/>
    </source>
</evidence>
<reference evidence="2" key="1">
    <citation type="journal article" date="2019" name="Int. J. Syst. Evol. Microbiol.">
        <title>The Global Catalogue of Microorganisms (GCM) 10K type strain sequencing project: providing services to taxonomists for standard genome sequencing and annotation.</title>
        <authorList>
            <consortium name="The Broad Institute Genomics Platform"/>
            <consortium name="The Broad Institute Genome Sequencing Center for Infectious Disease"/>
            <person name="Wu L."/>
            <person name="Ma J."/>
        </authorList>
    </citation>
    <scope>NUCLEOTIDE SEQUENCE [LARGE SCALE GENOMIC DNA]</scope>
    <source>
        <strain evidence="2">CCUG 56754</strain>
    </source>
</reference>
<dbReference type="Proteomes" id="UP001597040">
    <property type="component" value="Unassembled WGS sequence"/>
</dbReference>
<dbReference type="EMBL" id="JBHTKJ010000034">
    <property type="protein sequence ID" value="MFD1039303.1"/>
    <property type="molecule type" value="Genomic_DNA"/>
</dbReference>
<evidence type="ECO:0000313" key="2">
    <source>
        <dbReference type="Proteomes" id="UP001597040"/>
    </source>
</evidence>
<gene>
    <name evidence="1" type="ORF">ACFQ3N_13000</name>
</gene>
<name>A0ABW3LMI0_9BACI</name>
<keyword evidence="2" id="KW-1185">Reference proteome</keyword>
<sequence>MKIIVGLFLFLNVIINTLEEVMPTTPDLQQDNMVQPLLISAINEKGEPGAFPQRGSGPDSRV</sequence>
<protein>
    <submittedName>
        <fullName evidence="1">Uncharacterized protein</fullName>
    </submittedName>
</protein>
<organism evidence="1 2">
    <name type="scientific">Virgibacillus byunsanensis</name>
    <dbReference type="NCBI Taxonomy" id="570945"/>
    <lineage>
        <taxon>Bacteria</taxon>
        <taxon>Bacillati</taxon>
        <taxon>Bacillota</taxon>
        <taxon>Bacilli</taxon>
        <taxon>Bacillales</taxon>
        <taxon>Bacillaceae</taxon>
        <taxon>Virgibacillus</taxon>
    </lineage>
</organism>
<accession>A0ABW3LMI0</accession>